<dbReference type="InterPro" id="IPR036236">
    <property type="entry name" value="Znf_C2H2_sf"/>
</dbReference>
<dbReference type="InterPro" id="IPR050457">
    <property type="entry name" value="ZnFinger_BTB_dom_contain"/>
</dbReference>
<keyword evidence="6" id="KW-0862">Zinc</keyword>
<evidence type="ECO:0000256" key="10">
    <source>
        <dbReference type="SAM" id="MobiDB-lite"/>
    </source>
</evidence>
<dbReference type="Pfam" id="PF00096">
    <property type="entry name" value="zf-C2H2"/>
    <property type="match status" value="9"/>
</dbReference>
<dbReference type="Ensembl" id="ENSOMYT00000164067.1">
    <property type="protein sequence ID" value="ENSOMYP00000118785.1"/>
    <property type="gene ID" value="ENSOMYG00000051521.1"/>
</dbReference>
<dbReference type="PROSITE" id="PS00028">
    <property type="entry name" value="ZINC_FINGER_C2H2_1"/>
    <property type="match status" value="9"/>
</dbReference>
<feature type="compositionally biased region" description="Basic and acidic residues" evidence="10">
    <location>
        <begin position="216"/>
        <end position="236"/>
    </location>
</feature>
<evidence type="ECO:0000256" key="6">
    <source>
        <dbReference type="ARBA" id="ARBA00022833"/>
    </source>
</evidence>
<feature type="compositionally biased region" description="Basic and acidic residues" evidence="10">
    <location>
        <begin position="92"/>
        <end position="102"/>
    </location>
</feature>
<dbReference type="InterPro" id="IPR013087">
    <property type="entry name" value="Znf_C2H2_type"/>
</dbReference>
<dbReference type="FunFam" id="3.30.160.60:FF:000912">
    <property type="entry name" value="Zinc finger protein 660"/>
    <property type="match status" value="2"/>
</dbReference>
<dbReference type="PROSITE" id="PS50157">
    <property type="entry name" value="ZINC_FINGER_C2H2_2"/>
    <property type="match status" value="10"/>
</dbReference>
<protein>
    <recommendedName>
        <fullName evidence="11">C2H2-type domain-containing protein</fullName>
    </recommendedName>
</protein>
<dbReference type="SUPFAM" id="SSF57667">
    <property type="entry name" value="beta-beta-alpha zinc fingers"/>
    <property type="match status" value="5"/>
</dbReference>
<keyword evidence="5 9" id="KW-0863">Zinc-finger</keyword>
<sequence length="692" mass="76452">MSSLNYSSSAKIEDVCRTEKDALALDIVVKEEEEDITVKGEKEPFRIKKEEEEAVIVKEEEAVIVKEEEDDVIGKEEKEPLREEDDAVSTKVKKEDVLGGKEEETEDQINTRERHDYGGSSVEPQQHPDADEAEKSLSRSEHQMDNASPSSLPESLYCASPGSSLLLGRKRLSVLLVDCRKTTGLSGTVRGGAEKNRLDFTHQRERHDYCGSSGEPEQHPDADEAEKSLSRSEHQMDNASPSSLPEFLYCASPGSSLLLGMKRLSGLLVDCRKTTGLSGTVRGGAEKNGLDFTHQIHTGERHDYGGSSAEPQQHPDADEAEKSLSRSEHQMDNDSLPPSSLPESPCRASPSSTLLLGMKRLSVLLVDCRKTTGLSGTVRGGEEMNGSDLTHQRGKPNLEEPETSKPARLCSQIGKSFAKLGSLKRHEKSLTGEKPYHCSQCGKCFNRLGGLKAHGRIHTGEKPYHCSHCGKGFRQQGSLTVHGRIHTGEKPYHCSHCGKSFKRLGGLITHERIHTGEKPYRCAQCGKSFGSLGNLKSHARLHTGEKPYHCTHCGKSFRMLVNLQSHLRIHTGEKPYRCAQCGKSFRQQGSLKAHGRIHTGEKPYHCSHCGKGFRQQGSLKVHGRIHTGEKPYHCSHCGKSFNRLGGLITHERIHTGEKPYRCAQCGKSFSMLGNMKRHVDTHRSLSIAPCVE</sequence>
<feature type="domain" description="C2H2-type" evidence="11">
    <location>
        <begin position="436"/>
        <end position="463"/>
    </location>
</feature>
<dbReference type="SMART" id="SM00355">
    <property type="entry name" value="ZnF_C2H2"/>
    <property type="match status" value="9"/>
</dbReference>
<keyword evidence="13" id="KW-1185">Reference proteome</keyword>
<feature type="domain" description="C2H2-type" evidence="11">
    <location>
        <begin position="492"/>
        <end position="519"/>
    </location>
</feature>
<feature type="domain" description="C2H2-type" evidence="11">
    <location>
        <begin position="464"/>
        <end position="491"/>
    </location>
</feature>
<dbReference type="GeneTree" id="ENSGT00940000162179"/>
<evidence type="ECO:0000256" key="9">
    <source>
        <dbReference type="PROSITE-ProRule" id="PRU00042"/>
    </source>
</evidence>
<feature type="domain" description="C2H2-type" evidence="11">
    <location>
        <begin position="408"/>
        <end position="435"/>
    </location>
</feature>
<comment type="similarity">
    <text evidence="2">Belongs to the krueppel C2H2-type zinc-finger protein family.</text>
</comment>
<evidence type="ECO:0000259" key="11">
    <source>
        <dbReference type="PROSITE" id="PS50157"/>
    </source>
</evidence>
<dbReference type="FunFam" id="3.30.160.60:FF:002343">
    <property type="entry name" value="Zinc finger protein 33A"/>
    <property type="match status" value="2"/>
</dbReference>
<evidence type="ECO:0000256" key="5">
    <source>
        <dbReference type="ARBA" id="ARBA00022771"/>
    </source>
</evidence>
<comment type="subcellular location">
    <subcellularLocation>
        <location evidence="1">Nucleus</location>
    </subcellularLocation>
</comment>
<feature type="region of interest" description="Disordered" evidence="10">
    <location>
        <begin position="66"/>
        <end position="155"/>
    </location>
</feature>
<proteinExistence type="inferred from homology"/>
<reference evidence="12" key="3">
    <citation type="submission" date="2025-09" db="UniProtKB">
        <authorList>
            <consortium name="Ensembl"/>
        </authorList>
    </citation>
    <scope>IDENTIFICATION</scope>
</reference>
<evidence type="ECO:0000313" key="13">
    <source>
        <dbReference type="Proteomes" id="UP000694395"/>
    </source>
</evidence>
<reference evidence="12" key="2">
    <citation type="submission" date="2025-08" db="UniProtKB">
        <authorList>
            <consortium name="Ensembl"/>
        </authorList>
    </citation>
    <scope>IDENTIFICATION</scope>
</reference>
<evidence type="ECO:0000313" key="12">
    <source>
        <dbReference type="Ensembl" id="ENSOMYP00000118785.1"/>
    </source>
</evidence>
<evidence type="ECO:0000256" key="2">
    <source>
        <dbReference type="ARBA" id="ARBA00006991"/>
    </source>
</evidence>
<feature type="compositionally biased region" description="Basic and acidic residues" evidence="10">
    <location>
        <begin position="66"/>
        <end position="81"/>
    </location>
</feature>
<dbReference type="Gene3D" id="3.30.160.60">
    <property type="entry name" value="Classic Zinc Finger"/>
    <property type="match status" value="10"/>
</dbReference>
<keyword evidence="8" id="KW-0539">Nucleus</keyword>
<feature type="region of interest" description="Disordered" evidence="10">
    <location>
        <begin position="185"/>
        <end position="245"/>
    </location>
</feature>
<dbReference type="PANTHER" id="PTHR46105">
    <property type="entry name" value="AGAP004733-PA"/>
    <property type="match status" value="1"/>
</dbReference>
<dbReference type="AlphaFoldDB" id="A0A8K9V3M8"/>
<feature type="region of interest" description="Disordered" evidence="10">
    <location>
        <begin position="374"/>
        <end position="406"/>
    </location>
</feature>
<feature type="domain" description="C2H2-type" evidence="11">
    <location>
        <begin position="520"/>
        <end position="547"/>
    </location>
</feature>
<keyword evidence="4" id="KW-0677">Repeat</keyword>
<evidence type="ECO:0000256" key="8">
    <source>
        <dbReference type="ARBA" id="ARBA00023242"/>
    </source>
</evidence>
<evidence type="ECO:0000256" key="3">
    <source>
        <dbReference type="ARBA" id="ARBA00022723"/>
    </source>
</evidence>
<name>A0A8K9V3M8_ONCMY</name>
<feature type="domain" description="C2H2-type" evidence="11">
    <location>
        <begin position="660"/>
        <end position="682"/>
    </location>
</feature>
<feature type="domain" description="C2H2-type" evidence="11">
    <location>
        <begin position="548"/>
        <end position="575"/>
    </location>
</feature>
<organism evidence="12 13">
    <name type="scientific">Oncorhynchus mykiss</name>
    <name type="common">Rainbow trout</name>
    <name type="synonym">Salmo gairdneri</name>
    <dbReference type="NCBI Taxonomy" id="8022"/>
    <lineage>
        <taxon>Eukaryota</taxon>
        <taxon>Metazoa</taxon>
        <taxon>Chordata</taxon>
        <taxon>Craniata</taxon>
        <taxon>Vertebrata</taxon>
        <taxon>Euteleostomi</taxon>
        <taxon>Actinopterygii</taxon>
        <taxon>Neopterygii</taxon>
        <taxon>Teleostei</taxon>
        <taxon>Protacanthopterygii</taxon>
        <taxon>Salmoniformes</taxon>
        <taxon>Salmonidae</taxon>
        <taxon>Salmoninae</taxon>
        <taxon>Oncorhynchus</taxon>
    </lineage>
</organism>
<feature type="compositionally biased region" description="Basic and acidic residues" evidence="10">
    <location>
        <begin position="396"/>
        <end position="405"/>
    </location>
</feature>
<feature type="compositionally biased region" description="Basic and acidic residues" evidence="10">
    <location>
        <begin position="313"/>
        <end position="332"/>
    </location>
</feature>
<dbReference type="PANTHER" id="PTHR46105:SF31">
    <property type="entry name" value="LOW QUALITY PROTEIN: ZINC FINGER PROTEIN 721-RELATED"/>
    <property type="match status" value="1"/>
</dbReference>
<dbReference type="GO" id="GO:0008270">
    <property type="term" value="F:zinc ion binding"/>
    <property type="evidence" value="ECO:0007669"/>
    <property type="project" value="UniProtKB-KW"/>
</dbReference>
<dbReference type="Proteomes" id="UP000694395">
    <property type="component" value="Chromosome 17"/>
</dbReference>
<dbReference type="FunFam" id="3.30.160.60:FF:001954">
    <property type="entry name" value="Zinc finger protein 787"/>
    <property type="match status" value="4"/>
</dbReference>
<feature type="domain" description="C2H2-type" evidence="11">
    <location>
        <begin position="632"/>
        <end position="659"/>
    </location>
</feature>
<dbReference type="GO" id="GO:0005634">
    <property type="term" value="C:nucleus"/>
    <property type="evidence" value="ECO:0007669"/>
    <property type="project" value="UniProtKB-SubCell"/>
</dbReference>
<feature type="domain" description="C2H2-type" evidence="11">
    <location>
        <begin position="604"/>
        <end position="631"/>
    </location>
</feature>
<keyword evidence="7" id="KW-0238">DNA-binding</keyword>
<keyword evidence="3" id="KW-0479">Metal-binding</keyword>
<accession>A0A8K9V3M8</accession>
<feature type="compositionally biased region" description="Basic and acidic residues" evidence="10">
    <location>
        <begin position="126"/>
        <end position="144"/>
    </location>
</feature>
<feature type="compositionally biased region" description="Basic and acidic residues" evidence="10">
    <location>
        <begin position="192"/>
        <end position="209"/>
    </location>
</feature>
<dbReference type="GO" id="GO:0000978">
    <property type="term" value="F:RNA polymerase II cis-regulatory region sequence-specific DNA binding"/>
    <property type="evidence" value="ECO:0007669"/>
    <property type="project" value="TreeGrafter"/>
</dbReference>
<evidence type="ECO:0000256" key="1">
    <source>
        <dbReference type="ARBA" id="ARBA00004123"/>
    </source>
</evidence>
<dbReference type="FunFam" id="3.30.160.60:FF:001155">
    <property type="entry name" value="Zinc finger 30C"/>
    <property type="match status" value="1"/>
</dbReference>
<evidence type="ECO:0000256" key="4">
    <source>
        <dbReference type="ARBA" id="ARBA00022737"/>
    </source>
</evidence>
<evidence type="ECO:0000256" key="7">
    <source>
        <dbReference type="ARBA" id="ARBA00023125"/>
    </source>
</evidence>
<feature type="region of interest" description="Disordered" evidence="10">
    <location>
        <begin position="298"/>
        <end position="350"/>
    </location>
</feature>
<feature type="compositionally biased region" description="Low complexity" evidence="10">
    <location>
        <begin position="335"/>
        <end position="345"/>
    </location>
</feature>
<reference evidence="12" key="1">
    <citation type="submission" date="2020-07" db="EMBL/GenBank/DDBJ databases">
        <title>A long reads based de novo assembly of the rainbow trout Arlee double haploid line genome.</title>
        <authorList>
            <person name="Gao G."/>
            <person name="Palti Y."/>
        </authorList>
    </citation>
    <scope>NUCLEOTIDE SEQUENCE [LARGE SCALE GENOMIC DNA]</scope>
</reference>
<feature type="domain" description="C2H2-type" evidence="11">
    <location>
        <begin position="576"/>
        <end position="603"/>
    </location>
</feature>
<dbReference type="GO" id="GO:0000981">
    <property type="term" value="F:DNA-binding transcription factor activity, RNA polymerase II-specific"/>
    <property type="evidence" value="ECO:0007669"/>
    <property type="project" value="TreeGrafter"/>
</dbReference>